<reference evidence="1" key="1">
    <citation type="submission" date="2022-01" db="EMBL/GenBank/DDBJ databases">
        <authorList>
            <person name="King R."/>
        </authorList>
    </citation>
    <scope>NUCLEOTIDE SEQUENCE</scope>
</reference>
<name>A0A9N9WWK5_9DIPT</name>
<evidence type="ECO:0000313" key="2">
    <source>
        <dbReference type="Proteomes" id="UP001153620"/>
    </source>
</evidence>
<dbReference type="Proteomes" id="UP001153620">
    <property type="component" value="Chromosome 3"/>
</dbReference>
<dbReference type="EMBL" id="OU895879">
    <property type="protein sequence ID" value="CAG9808819.1"/>
    <property type="molecule type" value="Genomic_DNA"/>
</dbReference>
<gene>
    <name evidence="1" type="ORF">CHIRRI_LOCUS11655</name>
</gene>
<accession>A0A9N9WWK5</accession>
<proteinExistence type="predicted"/>
<reference evidence="1" key="2">
    <citation type="submission" date="2022-10" db="EMBL/GenBank/DDBJ databases">
        <authorList>
            <consortium name="ENA_rothamsted_submissions"/>
            <consortium name="culmorum"/>
            <person name="King R."/>
        </authorList>
    </citation>
    <scope>NUCLEOTIDE SEQUENCE</scope>
</reference>
<organism evidence="1 2">
    <name type="scientific">Chironomus riparius</name>
    <dbReference type="NCBI Taxonomy" id="315576"/>
    <lineage>
        <taxon>Eukaryota</taxon>
        <taxon>Metazoa</taxon>
        <taxon>Ecdysozoa</taxon>
        <taxon>Arthropoda</taxon>
        <taxon>Hexapoda</taxon>
        <taxon>Insecta</taxon>
        <taxon>Pterygota</taxon>
        <taxon>Neoptera</taxon>
        <taxon>Endopterygota</taxon>
        <taxon>Diptera</taxon>
        <taxon>Nematocera</taxon>
        <taxon>Chironomoidea</taxon>
        <taxon>Chironomidae</taxon>
        <taxon>Chironominae</taxon>
        <taxon>Chironomus</taxon>
    </lineage>
</organism>
<dbReference type="AlphaFoldDB" id="A0A9N9WWK5"/>
<keyword evidence="2" id="KW-1185">Reference proteome</keyword>
<evidence type="ECO:0000313" key="1">
    <source>
        <dbReference type="EMBL" id="CAG9808819.1"/>
    </source>
</evidence>
<sequence length="24" mass="3008">MKEINTKRKIKFFFVLQILWHSTV</sequence>
<protein>
    <submittedName>
        <fullName evidence="1">Uncharacterized protein</fullName>
    </submittedName>
</protein>